<dbReference type="KEGG" id="gtt:GUITHDRAFT_134491"/>
<evidence type="ECO:0000313" key="3">
    <source>
        <dbReference type="Proteomes" id="UP000011087"/>
    </source>
</evidence>
<dbReference type="AlphaFoldDB" id="L1JT18"/>
<dbReference type="EMBL" id="JH992975">
    <property type="protein sequence ID" value="EKX51587.1"/>
    <property type="molecule type" value="Genomic_DNA"/>
</dbReference>
<evidence type="ECO:0000313" key="2">
    <source>
        <dbReference type="EnsemblProtists" id="EKX51587"/>
    </source>
</evidence>
<dbReference type="PaxDb" id="55529-EKX51587"/>
<organism evidence="1">
    <name type="scientific">Guillardia theta (strain CCMP2712)</name>
    <name type="common">Cryptophyte</name>
    <dbReference type="NCBI Taxonomy" id="905079"/>
    <lineage>
        <taxon>Eukaryota</taxon>
        <taxon>Cryptophyceae</taxon>
        <taxon>Pyrenomonadales</taxon>
        <taxon>Geminigeraceae</taxon>
        <taxon>Guillardia</taxon>
    </lineage>
</organism>
<dbReference type="RefSeq" id="XP_005838567.1">
    <property type="nucleotide sequence ID" value="XM_005838510.1"/>
</dbReference>
<reference evidence="2" key="3">
    <citation type="submission" date="2016-03" db="UniProtKB">
        <authorList>
            <consortium name="EnsemblProtists"/>
        </authorList>
    </citation>
    <scope>IDENTIFICATION</scope>
</reference>
<name>L1JT18_GUITC</name>
<dbReference type="GeneID" id="17308271"/>
<reference evidence="3" key="2">
    <citation type="submission" date="2012-11" db="EMBL/GenBank/DDBJ databases">
        <authorList>
            <person name="Kuo A."/>
            <person name="Curtis B.A."/>
            <person name="Tanifuji G."/>
            <person name="Burki F."/>
            <person name="Gruber A."/>
            <person name="Irimia M."/>
            <person name="Maruyama S."/>
            <person name="Arias M.C."/>
            <person name="Ball S.G."/>
            <person name="Gile G.H."/>
            <person name="Hirakawa Y."/>
            <person name="Hopkins J.F."/>
            <person name="Rensing S.A."/>
            <person name="Schmutz J."/>
            <person name="Symeonidi A."/>
            <person name="Elias M."/>
            <person name="Eveleigh R.J."/>
            <person name="Herman E.K."/>
            <person name="Klute M.J."/>
            <person name="Nakayama T."/>
            <person name="Obornik M."/>
            <person name="Reyes-Prieto A."/>
            <person name="Armbrust E.V."/>
            <person name="Aves S.J."/>
            <person name="Beiko R.G."/>
            <person name="Coutinho P."/>
            <person name="Dacks J.B."/>
            <person name="Durnford D.G."/>
            <person name="Fast N.M."/>
            <person name="Green B.R."/>
            <person name="Grisdale C."/>
            <person name="Hempe F."/>
            <person name="Henrissat B."/>
            <person name="Hoppner M.P."/>
            <person name="Ishida K.-I."/>
            <person name="Kim E."/>
            <person name="Koreny L."/>
            <person name="Kroth P.G."/>
            <person name="Liu Y."/>
            <person name="Malik S.-B."/>
            <person name="Maier U.G."/>
            <person name="McRose D."/>
            <person name="Mock T."/>
            <person name="Neilson J.A."/>
            <person name="Onodera N.T."/>
            <person name="Poole A.M."/>
            <person name="Pritham E.J."/>
            <person name="Richards T.A."/>
            <person name="Rocap G."/>
            <person name="Roy S.W."/>
            <person name="Sarai C."/>
            <person name="Schaack S."/>
            <person name="Shirato S."/>
            <person name="Slamovits C.H."/>
            <person name="Spencer D.F."/>
            <person name="Suzuki S."/>
            <person name="Worden A.Z."/>
            <person name="Zauner S."/>
            <person name="Barry K."/>
            <person name="Bell C."/>
            <person name="Bharti A.K."/>
            <person name="Crow J.A."/>
            <person name="Grimwood J."/>
            <person name="Kramer R."/>
            <person name="Lindquist E."/>
            <person name="Lucas S."/>
            <person name="Salamov A."/>
            <person name="McFadden G.I."/>
            <person name="Lane C.E."/>
            <person name="Keeling P.J."/>
            <person name="Gray M.W."/>
            <person name="Grigoriev I.V."/>
            <person name="Archibald J.M."/>
        </authorList>
    </citation>
    <scope>NUCLEOTIDE SEQUENCE</scope>
    <source>
        <strain evidence="3">CCMP2712</strain>
    </source>
</reference>
<sequence length="391" mass="42804">MPLVQPAPQAVPLCPQETPLRHLILKLLFRTDGDFPKTEAQSGAPLNPHEHLANILSSKDLDEKIQGVLQDLGLGAASRALGDVVMLDNLLTIEILFTAPTVSDKVSVDSKKLPFKDVVEKIKNLKDEHEVFVKNSNLVSVNVAPCNHSVCFDCIRNRAKLRLAQARDCMYKTFGLVKELEQAMEKESKTELSYQSSLQEYANIEKQFYAARRKLQALDPSKTPEKQYKAAVKVLTGSEEGDFKDGCEYNGGLFLSKKTAATKAAKLEAALQNLSIIVHEKRAALAVATAHEIVFGQAHEKATSLAGPNCPSIYPRQFTCTHSCGFMGTQEVVQYHEKACGTSYQCSVCGARGSFLQAQMCEQQHSMMMASVPAAIPVSLLSAPVNYGSML</sequence>
<gene>
    <name evidence="1" type="ORF">GUITHDRAFT_134491</name>
</gene>
<dbReference type="Proteomes" id="UP000011087">
    <property type="component" value="Unassembled WGS sequence"/>
</dbReference>
<dbReference type="EnsemblProtists" id="EKX51587">
    <property type="protein sequence ID" value="EKX51587"/>
    <property type="gene ID" value="GUITHDRAFT_134491"/>
</dbReference>
<dbReference type="HOGENOM" id="CLU_706857_0_0_1"/>
<reference evidence="1 3" key="1">
    <citation type="journal article" date="2012" name="Nature">
        <title>Algal genomes reveal evolutionary mosaicism and the fate of nucleomorphs.</title>
        <authorList>
            <consortium name="DOE Joint Genome Institute"/>
            <person name="Curtis B.A."/>
            <person name="Tanifuji G."/>
            <person name="Burki F."/>
            <person name="Gruber A."/>
            <person name="Irimia M."/>
            <person name="Maruyama S."/>
            <person name="Arias M.C."/>
            <person name="Ball S.G."/>
            <person name="Gile G.H."/>
            <person name="Hirakawa Y."/>
            <person name="Hopkins J.F."/>
            <person name="Kuo A."/>
            <person name="Rensing S.A."/>
            <person name="Schmutz J."/>
            <person name="Symeonidi A."/>
            <person name="Elias M."/>
            <person name="Eveleigh R.J."/>
            <person name="Herman E.K."/>
            <person name="Klute M.J."/>
            <person name="Nakayama T."/>
            <person name="Obornik M."/>
            <person name="Reyes-Prieto A."/>
            <person name="Armbrust E.V."/>
            <person name="Aves S.J."/>
            <person name="Beiko R.G."/>
            <person name="Coutinho P."/>
            <person name="Dacks J.B."/>
            <person name="Durnford D.G."/>
            <person name="Fast N.M."/>
            <person name="Green B.R."/>
            <person name="Grisdale C.J."/>
            <person name="Hempel F."/>
            <person name="Henrissat B."/>
            <person name="Hoppner M.P."/>
            <person name="Ishida K."/>
            <person name="Kim E."/>
            <person name="Koreny L."/>
            <person name="Kroth P.G."/>
            <person name="Liu Y."/>
            <person name="Malik S.B."/>
            <person name="Maier U.G."/>
            <person name="McRose D."/>
            <person name="Mock T."/>
            <person name="Neilson J.A."/>
            <person name="Onodera N.T."/>
            <person name="Poole A.M."/>
            <person name="Pritham E.J."/>
            <person name="Richards T.A."/>
            <person name="Rocap G."/>
            <person name="Roy S.W."/>
            <person name="Sarai C."/>
            <person name="Schaack S."/>
            <person name="Shirato S."/>
            <person name="Slamovits C.H."/>
            <person name="Spencer D.F."/>
            <person name="Suzuki S."/>
            <person name="Worden A.Z."/>
            <person name="Zauner S."/>
            <person name="Barry K."/>
            <person name="Bell C."/>
            <person name="Bharti A.K."/>
            <person name="Crow J.A."/>
            <person name="Grimwood J."/>
            <person name="Kramer R."/>
            <person name="Lindquist E."/>
            <person name="Lucas S."/>
            <person name="Salamov A."/>
            <person name="McFadden G.I."/>
            <person name="Lane C.E."/>
            <person name="Keeling P.J."/>
            <person name="Gray M.W."/>
            <person name="Grigoriev I.V."/>
            <person name="Archibald J.M."/>
        </authorList>
    </citation>
    <scope>NUCLEOTIDE SEQUENCE</scope>
    <source>
        <strain evidence="1 3">CCMP2712</strain>
    </source>
</reference>
<evidence type="ECO:0000313" key="1">
    <source>
        <dbReference type="EMBL" id="EKX51587.1"/>
    </source>
</evidence>
<accession>L1JT18</accession>
<proteinExistence type="predicted"/>
<keyword evidence="3" id="KW-1185">Reference proteome</keyword>
<protein>
    <submittedName>
        <fullName evidence="1 2">Uncharacterized protein</fullName>
    </submittedName>
</protein>